<organism evidence="1 2">
    <name type="scientific">Clostridium aceticum</name>
    <dbReference type="NCBI Taxonomy" id="84022"/>
    <lineage>
        <taxon>Bacteria</taxon>
        <taxon>Bacillati</taxon>
        <taxon>Bacillota</taxon>
        <taxon>Clostridia</taxon>
        <taxon>Eubacteriales</taxon>
        <taxon>Clostridiaceae</taxon>
        <taxon>Clostridium</taxon>
    </lineage>
</organism>
<evidence type="ECO:0000313" key="1">
    <source>
        <dbReference type="EMBL" id="AKL96338.1"/>
    </source>
</evidence>
<gene>
    <name evidence="1" type="ORF">CACET_c28930</name>
</gene>
<dbReference type="EMBL" id="CP009687">
    <property type="protein sequence ID" value="AKL96338.1"/>
    <property type="molecule type" value="Genomic_DNA"/>
</dbReference>
<sequence>MLALPVESMKKLEGSLQWYREGIIFIYMKNVV</sequence>
<accession>A0A0G3WDA5</accession>
<dbReference type="Proteomes" id="UP000035704">
    <property type="component" value="Chromosome"/>
</dbReference>
<dbReference type="STRING" id="84022.CACET_c28930"/>
<protein>
    <submittedName>
        <fullName evidence="1">Uncharacterized protein</fullName>
    </submittedName>
</protein>
<reference evidence="1 2" key="1">
    <citation type="submission" date="2014-10" db="EMBL/GenBank/DDBJ databases">
        <title>Genome sequence of Clostridium aceticum DSM 1496.</title>
        <authorList>
            <person name="Poehlein A."/>
            <person name="Schiel-Bengelsdorf B."/>
            <person name="Gottschalk G."/>
            <person name="Duerre P."/>
            <person name="Daniel R."/>
        </authorList>
    </citation>
    <scope>NUCLEOTIDE SEQUENCE [LARGE SCALE GENOMIC DNA]</scope>
    <source>
        <strain evidence="1 2">DSM 1496</strain>
    </source>
</reference>
<dbReference type="KEGG" id="cace:CACET_c28930"/>
<proteinExistence type="predicted"/>
<name>A0A0G3WDA5_9CLOT</name>
<evidence type="ECO:0000313" key="2">
    <source>
        <dbReference type="Proteomes" id="UP000035704"/>
    </source>
</evidence>
<keyword evidence="2" id="KW-1185">Reference proteome</keyword>
<dbReference type="AlphaFoldDB" id="A0A0G3WDA5"/>